<comment type="similarity">
    <text evidence="1">Belongs to the LysR transcriptional regulatory family.</text>
</comment>
<dbReference type="EMBL" id="SORE01000018">
    <property type="protein sequence ID" value="TDY43276.1"/>
    <property type="molecule type" value="Genomic_DNA"/>
</dbReference>
<evidence type="ECO:0000256" key="4">
    <source>
        <dbReference type="ARBA" id="ARBA00023163"/>
    </source>
</evidence>
<sequence>MSIELGDMRFFVEALRQGSLTKAALQLDIPKSSGSRRIKKMEEELGVQLLKRNTRKLYPTEIGKAYFERCARVIDEIAAAEQMVSEQRRSPGGPLRIAVPSELGALRYAAWFTEFISLHPDITMEIHAGAGSRLVELIASDVDVWIKTGDVQDSGLVVRRLCVLKRSVYASPAYLEQRRFPEHPHDLNAHNCLMLGDQPNSSERWSFSRDSEQLTLDVSGNVWVNSLAILRQLTLSGLGLALLPDVQVEDDVNRHALVKTMSDWIPEGIEVNLLMPHRALLPARIRAFVDFFTTKPHE</sequence>
<dbReference type="SUPFAM" id="SSF46785">
    <property type="entry name" value="Winged helix' DNA-binding domain"/>
    <property type="match status" value="1"/>
</dbReference>
<dbReference type="InterPro" id="IPR005119">
    <property type="entry name" value="LysR_subst-bd"/>
</dbReference>
<comment type="caution">
    <text evidence="6">The sequence shown here is derived from an EMBL/GenBank/DDBJ whole genome shotgun (WGS) entry which is preliminary data.</text>
</comment>
<dbReference type="SUPFAM" id="SSF53850">
    <property type="entry name" value="Periplasmic binding protein-like II"/>
    <property type="match status" value="1"/>
</dbReference>
<name>A0A4R8LJS4_9BURK</name>
<evidence type="ECO:0000256" key="1">
    <source>
        <dbReference type="ARBA" id="ARBA00009437"/>
    </source>
</evidence>
<dbReference type="PANTHER" id="PTHR30537:SF5">
    <property type="entry name" value="HTH-TYPE TRANSCRIPTIONAL ACTIVATOR TTDR-RELATED"/>
    <property type="match status" value="1"/>
</dbReference>
<proteinExistence type="inferred from homology"/>
<dbReference type="Pfam" id="PF03466">
    <property type="entry name" value="LysR_substrate"/>
    <property type="match status" value="1"/>
</dbReference>
<evidence type="ECO:0000259" key="5">
    <source>
        <dbReference type="PROSITE" id="PS50931"/>
    </source>
</evidence>
<dbReference type="GO" id="GO:0003677">
    <property type="term" value="F:DNA binding"/>
    <property type="evidence" value="ECO:0007669"/>
    <property type="project" value="UniProtKB-KW"/>
</dbReference>
<organism evidence="6 7">
    <name type="scientific">Paraburkholderia rhizosphaerae</name>
    <dbReference type="NCBI Taxonomy" id="480658"/>
    <lineage>
        <taxon>Bacteria</taxon>
        <taxon>Pseudomonadati</taxon>
        <taxon>Pseudomonadota</taxon>
        <taxon>Betaproteobacteria</taxon>
        <taxon>Burkholderiales</taxon>
        <taxon>Burkholderiaceae</taxon>
        <taxon>Paraburkholderia</taxon>
    </lineage>
</organism>
<keyword evidence="3" id="KW-0238">DNA-binding</keyword>
<evidence type="ECO:0000313" key="7">
    <source>
        <dbReference type="Proteomes" id="UP000295509"/>
    </source>
</evidence>
<dbReference type="Gene3D" id="3.40.190.290">
    <property type="match status" value="1"/>
</dbReference>
<dbReference type="InterPro" id="IPR036388">
    <property type="entry name" value="WH-like_DNA-bd_sf"/>
</dbReference>
<dbReference type="GO" id="GO:0003700">
    <property type="term" value="F:DNA-binding transcription factor activity"/>
    <property type="evidence" value="ECO:0007669"/>
    <property type="project" value="InterPro"/>
</dbReference>
<dbReference type="OrthoDB" id="116299at2"/>
<dbReference type="PANTHER" id="PTHR30537">
    <property type="entry name" value="HTH-TYPE TRANSCRIPTIONAL REGULATOR"/>
    <property type="match status" value="1"/>
</dbReference>
<evidence type="ECO:0000256" key="2">
    <source>
        <dbReference type="ARBA" id="ARBA00023015"/>
    </source>
</evidence>
<feature type="domain" description="HTH lysR-type" evidence="5">
    <location>
        <begin position="3"/>
        <end position="60"/>
    </location>
</feature>
<keyword evidence="7" id="KW-1185">Reference proteome</keyword>
<dbReference type="InterPro" id="IPR058163">
    <property type="entry name" value="LysR-type_TF_proteobact-type"/>
</dbReference>
<dbReference type="Gene3D" id="1.10.10.10">
    <property type="entry name" value="Winged helix-like DNA-binding domain superfamily/Winged helix DNA-binding domain"/>
    <property type="match status" value="1"/>
</dbReference>
<gene>
    <name evidence="6" type="ORF">BX592_11871</name>
</gene>
<dbReference type="RefSeq" id="WP_134194586.1">
    <property type="nucleotide sequence ID" value="NZ_JBHLUW010000009.1"/>
</dbReference>
<evidence type="ECO:0000313" key="6">
    <source>
        <dbReference type="EMBL" id="TDY43276.1"/>
    </source>
</evidence>
<accession>A0A4R8LJS4</accession>
<dbReference type="CDD" id="cd08422">
    <property type="entry name" value="PBP2_CrgA_like"/>
    <property type="match status" value="1"/>
</dbReference>
<dbReference type="Pfam" id="PF00126">
    <property type="entry name" value="HTH_1"/>
    <property type="match status" value="1"/>
</dbReference>
<dbReference type="FunFam" id="1.10.10.10:FF:000001">
    <property type="entry name" value="LysR family transcriptional regulator"/>
    <property type="match status" value="1"/>
</dbReference>
<dbReference type="AlphaFoldDB" id="A0A4R8LJS4"/>
<dbReference type="InterPro" id="IPR000847">
    <property type="entry name" value="LysR_HTH_N"/>
</dbReference>
<keyword evidence="4" id="KW-0804">Transcription</keyword>
<reference evidence="6 7" key="1">
    <citation type="submission" date="2019-03" db="EMBL/GenBank/DDBJ databases">
        <title>Genomic Encyclopedia of Type Strains, Phase III (KMG-III): the genomes of soil and plant-associated and newly described type strains.</title>
        <authorList>
            <person name="Whitman W."/>
        </authorList>
    </citation>
    <scope>NUCLEOTIDE SEQUENCE [LARGE SCALE GENOMIC DNA]</scope>
    <source>
        <strain evidence="6 7">LMG 29544</strain>
    </source>
</reference>
<keyword evidence="2" id="KW-0805">Transcription regulation</keyword>
<dbReference type="Proteomes" id="UP000295509">
    <property type="component" value="Unassembled WGS sequence"/>
</dbReference>
<dbReference type="PROSITE" id="PS50931">
    <property type="entry name" value="HTH_LYSR"/>
    <property type="match status" value="1"/>
</dbReference>
<evidence type="ECO:0000256" key="3">
    <source>
        <dbReference type="ARBA" id="ARBA00023125"/>
    </source>
</evidence>
<dbReference type="InterPro" id="IPR036390">
    <property type="entry name" value="WH_DNA-bd_sf"/>
</dbReference>
<protein>
    <submittedName>
        <fullName evidence="6">LysR family transcriptional regulator</fullName>
    </submittedName>
</protein>